<evidence type="ECO:0000313" key="1">
    <source>
        <dbReference type="EMBL" id="JAD26548.1"/>
    </source>
</evidence>
<name>A0A0A8YLR0_ARUDO</name>
<sequence>MLYSYDAANIKPLVEIDLSIPM</sequence>
<protein>
    <submittedName>
        <fullName evidence="1">Uncharacterized protein</fullName>
    </submittedName>
</protein>
<dbReference type="AlphaFoldDB" id="A0A0A8YLR0"/>
<reference evidence="1" key="2">
    <citation type="journal article" date="2015" name="Data Brief">
        <title>Shoot transcriptome of the giant reed, Arundo donax.</title>
        <authorList>
            <person name="Barrero R.A."/>
            <person name="Guerrero F.D."/>
            <person name="Moolhuijzen P."/>
            <person name="Goolsby J.A."/>
            <person name="Tidwell J."/>
            <person name="Bellgard S.E."/>
            <person name="Bellgard M.I."/>
        </authorList>
    </citation>
    <scope>NUCLEOTIDE SEQUENCE</scope>
    <source>
        <tissue evidence="1">Shoot tissue taken approximately 20 cm above the soil surface</tissue>
    </source>
</reference>
<dbReference type="EMBL" id="GBRH01271347">
    <property type="protein sequence ID" value="JAD26548.1"/>
    <property type="molecule type" value="Transcribed_RNA"/>
</dbReference>
<reference evidence="1" key="1">
    <citation type="submission" date="2014-09" db="EMBL/GenBank/DDBJ databases">
        <authorList>
            <person name="Magalhaes I.L.F."/>
            <person name="Oliveira U."/>
            <person name="Santos F.R."/>
            <person name="Vidigal T.H.D.A."/>
            <person name="Brescovit A.D."/>
            <person name="Santos A.J."/>
        </authorList>
    </citation>
    <scope>NUCLEOTIDE SEQUENCE</scope>
    <source>
        <tissue evidence="1">Shoot tissue taken approximately 20 cm above the soil surface</tissue>
    </source>
</reference>
<accession>A0A0A8YLR0</accession>
<organism evidence="1">
    <name type="scientific">Arundo donax</name>
    <name type="common">Giant reed</name>
    <name type="synonym">Donax arundinaceus</name>
    <dbReference type="NCBI Taxonomy" id="35708"/>
    <lineage>
        <taxon>Eukaryota</taxon>
        <taxon>Viridiplantae</taxon>
        <taxon>Streptophyta</taxon>
        <taxon>Embryophyta</taxon>
        <taxon>Tracheophyta</taxon>
        <taxon>Spermatophyta</taxon>
        <taxon>Magnoliopsida</taxon>
        <taxon>Liliopsida</taxon>
        <taxon>Poales</taxon>
        <taxon>Poaceae</taxon>
        <taxon>PACMAD clade</taxon>
        <taxon>Arundinoideae</taxon>
        <taxon>Arundineae</taxon>
        <taxon>Arundo</taxon>
    </lineage>
</organism>
<proteinExistence type="predicted"/>